<dbReference type="InterPro" id="IPR001633">
    <property type="entry name" value="EAL_dom"/>
</dbReference>
<feature type="domain" description="EAL" evidence="1">
    <location>
        <begin position="1"/>
        <end position="47"/>
    </location>
</feature>
<dbReference type="Pfam" id="PF00563">
    <property type="entry name" value="EAL"/>
    <property type="match status" value="1"/>
</dbReference>
<sequence>MTVIAEGVETAEQLTYLQSLHCDEVQGYFLAKPMPVEELSLIFSEDLSV</sequence>
<dbReference type="PANTHER" id="PTHR33121">
    <property type="entry name" value="CYCLIC DI-GMP PHOSPHODIESTERASE PDEF"/>
    <property type="match status" value="1"/>
</dbReference>
<keyword evidence="3" id="KW-1185">Reference proteome</keyword>
<dbReference type="Proteomes" id="UP000019439">
    <property type="component" value="Chromosome"/>
</dbReference>
<dbReference type="InterPro" id="IPR035919">
    <property type="entry name" value="EAL_sf"/>
</dbReference>
<evidence type="ECO:0000313" key="3">
    <source>
        <dbReference type="Proteomes" id="UP000019439"/>
    </source>
</evidence>
<dbReference type="InterPro" id="IPR050706">
    <property type="entry name" value="Cyclic-di-GMP_PDE-like"/>
</dbReference>
<protein>
    <submittedName>
        <fullName evidence="2">Diguanylate cyclase</fullName>
    </submittedName>
</protein>
<dbReference type="SUPFAM" id="SSF141868">
    <property type="entry name" value="EAL domain-like"/>
    <property type="match status" value="1"/>
</dbReference>
<evidence type="ECO:0000313" key="2">
    <source>
        <dbReference type="EMBL" id="AHK18545.1"/>
    </source>
</evidence>
<proteinExistence type="predicted"/>
<dbReference type="PANTHER" id="PTHR33121:SF71">
    <property type="entry name" value="OXYGEN SENSOR PROTEIN DOSP"/>
    <property type="match status" value="1"/>
</dbReference>
<dbReference type="EMBL" id="CP007230">
    <property type="protein sequence ID" value="AHK18545.1"/>
    <property type="molecule type" value="Genomic_DNA"/>
</dbReference>
<gene>
    <name evidence="2" type="ORF">BF17_03705</name>
</gene>
<accession>A0ABN4CIH0</accession>
<dbReference type="PROSITE" id="PS50883">
    <property type="entry name" value="EAL"/>
    <property type="match status" value="1"/>
</dbReference>
<reference evidence="2 3" key="1">
    <citation type="journal article" date="2014" name="Genome Announc.">
        <title>Genome Sequence of Yersinia similis Y228T, a Member of the Yersinia pseudotuberculosis Complex.</title>
        <authorList>
            <person name="Sprague L.D."/>
            <person name="Neubauer H."/>
        </authorList>
    </citation>
    <scope>NUCLEOTIDE SEQUENCE [LARGE SCALE GENOMIC DNA]</scope>
    <source>
        <strain evidence="2 3">228</strain>
    </source>
</reference>
<name>A0ABN4CIH0_9GAMM</name>
<organism evidence="2 3">
    <name type="scientific">Yersinia similis</name>
    <dbReference type="NCBI Taxonomy" id="367190"/>
    <lineage>
        <taxon>Bacteria</taxon>
        <taxon>Pseudomonadati</taxon>
        <taxon>Pseudomonadota</taxon>
        <taxon>Gammaproteobacteria</taxon>
        <taxon>Enterobacterales</taxon>
        <taxon>Yersiniaceae</taxon>
        <taxon>Yersinia</taxon>
    </lineage>
</organism>
<dbReference type="Gene3D" id="3.20.20.450">
    <property type="entry name" value="EAL domain"/>
    <property type="match status" value="1"/>
</dbReference>
<evidence type="ECO:0000259" key="1">
    <source>
        <dbReference type="PROSITE" id="PS50883"/>
    </source>
</evidence>